<gene>
    <name evidence="1" type="ORF">SAMN04487968_10968</name>
</gene>
<organism evidence="1 2">
    <name type="scientific">Nocardioides terrae</name>
    <dbReference type="NCBI Taxonomy" id="574651"/>
    <lineage>
        <taxon>Bacteria</taxon>
        <taxon>Bacillati</taxon>
        <taxon>Actinomycetota</taxon>
        <taxon>Actinomycetes</taxon>
        <taxon>Propionibacteriales</taxon>
        <taxon>Nocardioidaceae</taxon>
        <taxon>Nocardioides</taxon>
    </lineage>
</organism>
<protein>
    <submittedName>
        <fullName evidence="1">Uncharacterized protein</fullName>
    </submittedName>
</protein>
<sequence>MVHRLATAACGWPAGTELLVAPARRLQRGDVVVAEEGRRRLVGVYQVRFGRPFLLAAEGAVWLGAGVRVLGPVTVASPPLPDPDADYGVGALAERAIGGSAG</sequence>
<dbReference type="Proteomes" id="UP000198832">
    <property type="component" value="Unassembled WGS sequence"/>
</dbReference>
<proteinExistence type="predicted"/>
<name>A0A1I1L622_9ACTN</name>
<dbReference type="AlphaFoldDB" id="A0A1I1L622"/>
<accession>A0A1I1L622</accession>
<keyword evidence="2" id="KW-1185">Reference proteome</keyword>
<evidence type="ECO:0000313" key="1">
    <source>
        <dbReference type="EMBL" id="SFC65863.1"/>
    </source>
</evidence>
<dbReference type="STRING" id="574651.SAMN04487968_10968"/>
<evidence type="ECO:0000313" key="2">
    <source>
        <dbReference type="Proteomes" id="UP000198832"/>
    </source>
</evidence>
<dbReference type="EMBL" id="FOLB01000009">
    <property type="protein sequence ID" value="SFC65863.1"/>
    <property type="molecule type" value="Genomic_DNA"/>
</dbReference>
<reference evidence="1 2" key="1">
    <citation type="submission" date="2016-10" db="EMBL/GenBank/DDBJ databases">
        <authorList>
            <person name="de Groot N.N."/>
        </authorList>
    </citation>
    <scope>NUCLEOTIDE SEQUENCE [LARGE SCALE GENOMIC DNA]</scope>
    <source>
        <strain evidence="1 2">CGMCC 1.7056</strain>
    </source>
</reference>